<feature type="signal peptide" evidence="2">
    <location>
        <begin position="1"/>
        <end position="46"/>
    </location>
</feature>
<dbReference type="HOGENOM" id="CLU_2439767_0_0_11"/>
<dbReference type="EMBL" id="CAIZ01000124">
    <property type="protein sequence ID" value="CCH70283.1"/>
    <property type="molecule type" value="Genomic_DNA"/>
</dbReference>
<evidence type="ECO:0000313" key="4">
    <source>
        <dbReference type="Proteomes" id="UP000013167"/>
    </source>
</evidence>
<feature type="region of interest" description="Disordered" evidence="1">
    <location>
        <begin position="1"/>
        <end position="22"/>
    </location>
</feature>
<proteinExistence type="predicted"/>
<feature type="region of interest" description="Disordered" evidence="1">
    <location>
        <begin position="50"/>
        <end position="90"/>
    </location>
</feature>
<comment type="caution">
    <text evidence="3">The sequence shown here is derived from an EMBL/GenBank/DDBJ whole genome shotgun (WGS) entry which is preliminary data.</text>
</comment>
<protein>
    <submittedName>
        <fullName evidence="3">Uncharacterized protein</fullName>
    </submittedName>
</protein>
<organism evidence="3 4">
    <name type="scientific">Phycicoccus elongatus Lp2</name>
    <dbReference type="NCBI Taxonomy" id="1193181"/>
    <lineage>
        <taxon>Bacteria</taxon>
        <taxon>Bacillati</taxon>
        <taxon>Actinomycetota</taxon>
        <taxon>Actinomycetes</taxon>
        <taxon>Micrococcales</taxon>
        <taxon>Intrasporangiaceae</taxon>
        <taxon>Phycicoccus</taxon>
    </lineage>
</organism>
<feature type="chain" id="PRO_5004106184" evidence="2">
    <location>
        <begin position="47"/>
        <end position="90"/>
    </location>
</feature>
<keyword evidence="2" id="KW-0732">Signal</keyword>
<name>N0E038_9MICO</name>
<gene>
    <name evidence="3" type="ORF">BN10_540062</name>
</gene>
<evidence type="ECO:0000313" key="3">
    <source>
        <dbReference type="EMBL" id="CCH70283.1"/>
    </source>
</evidence>
<evidence type="ECO:0000256" key="1">
    <source>
        <dbReference type="SAM" id="MobiDB-lite"/>
    </source>
</evidence>
<dbReference type="Proteomes" id="UP000013167">
    <property type="component" value="Unassembled WGS sequence"/>
</dbReference>
<dbReference type="AlphaFoldDB" id="N0E038"/>
<sequence>MRASSGNRHDPRAADIGGKPMKSHRHHSLALVAATSLVALPTAAFADGVTPASVTQSVNPARPSMSPRRWPRRPSRPSRTSCCSSTAPTA</sequence>
<accession>N0E038</accession>
<evidence type="ECO:0000256" key="2">
    <source>
        <dbReference type="SAM" id="SignalP"/>
    </source>
</evidence>
<dbReference type="STRING" id="1193181.BN10_540062"/>
<keyword evidence="4" id="KW-1185">Reference proteome</keyword>
<reference evidence="3 4" key="1">
    <citation type="journal article" date="2013" name="ISME J.">
        <title>A metabolic model for members of the genus Tetrasphaera involved in enhanced biological phosphorus removal.</title>
        <authorList>
            <person name="Kristiansen R."/>
            <person name="Nguyen H.T.T."/>
            <person name="Saunders A.M."/>
            <person name="Nielsen J.L."/>
            <person name="Wimmer R."/>
            <person name="Le V.Q."/>
            <person name="McIlroy S.J."/>
            <person name="Petrovski S."/>
            <person name="Seviour R.J."/>
            <person name="Calteau A."/>
            <person name="Nielsen K.L."/>
            <person name="Nielsen P.H."/>
        </authorList>
    </citation>
    <scope>NUCLEOTIDE SEQUENCE [LARGE SCALE GENOMIC DNA]</scope>
    <source>
        <strain evidence="3 4">Lp2</strain>
    </source>
</reference>
<feature type="compositionally biased region" description="Low complexity" evidence="1">
    <location>
        <begin position="77"/>
        <end position="90"/>
    </location>
</feature>